<evidence type="ECO:0000313" key="1">
    <source>
        <dbReference type="EMBL" id="QUT07953.1"/>
    </source>
</evidence>
<accession>A0A975KC31</accession>
<keyword evidence="2" id="KW-1185">Reference proteome</keyword>
<name>A0A975KC31_9SPHN</name>
<protein>
    <submittedName>
        <fullName evidence="1">Uncharacterized protein</fullName>
    </submittedName>
</protein>
<dbReference type="RefSeq" id="WP_212610903.1">
    <property type="nucleotide sequence ID" value="NZ_CP073910.1"/>
</dbReference>
<proteinExistence type="predicted"/>
<reference evidence="1" key="1">
    <citation type="submission" date="2021-04" db="EMBL/GenBank/DDBJ databases">
        <title>Isolation of p-tert-butylphenol degrading bacteria Sphingobium phenoxybenzoativorans Tas13 from active sludge.</title>
        <authorList>
            <person name="Li Y."/>
        </authorList>
    </citation>
    <scope>NUCLEOTIDE SEQUENCE</scope>
    <source>
        <strain evidence="1">Tas13</strain>
    </source>
</reference>
<sequence length="98" mass="11046">MSEHHPELVADIDAFLNESGMSEITFGRKAMSDPHFVRDIRGRRRVWPTTEEKVRAFMAEYAASASPALCTTCDHRLDDTAIRACSIRECPHAQREAA</sequence>
<gene>
    <name evidence="1" type="ORF">KFK14_11495</name>
</gene>
<dbReference type="Proteomes" id="UP000681425">
    <property type="component" value="Chromosome"/>
</dbReference>
<dbReference type="EMBL" id="CP073910">
    <property type="protein sequence ID" value="QUT07953.1"/>
    <property type="molecule type" value="Genomic_DNA"/>
</dbReference>
<dbReference type="KEGG" id="spph:KFK14_11495"/>
<organism evidence="1 2">
    <name type="scientific">Sphingobium phenoxybenzoativorans</name>
    <dbReference type="NCBI Taxonomy" id="1592790"/>
    <lineage>
        <taxon>Bacteria</taxon>
        <taxon>Pseudomonadati</taxon>
        <taxon>Pseudomonadota</taxon>
        <taxon>Alphaproteobacteria</taxon>
        <taxon>Sphingomonadales</taxon>
        <taxon>Sphingomonadaceae</taxon>
        <taxon>Sphingobium</taxon>
    </lineage>
</organism>
<evidence type="ECO:0000313" key="2">
    <source>
        <dbReference type="Proteomes" id="UP000681425"/>
    </source>
</evidence>
<dbReference type="AlphaFoldDB" id="A0A975KC31"/>